<dbReference type="HOGENOM" id="CLU_3416836_0_0_9"/>
<gene>
    <name evidence="1" type="ordered locus">LCA_1506</name>
</gene>
<accession>Q38VH6</accession>
<dbReference type="KEGG" id="lsa:LCA_1506"/>
<evidence type="ECO:0000313" key="1">
    <source>
        <dbReference type="EMBL" id="CAI55807.1"/>
    </source>
</evidence>
<proteinExistence type="predicted"/>
<dbReference type="STRING" id="314315.LCA_1506"/>
<dbReference type="Proteomes" id="UP000002707">
    <property type="component" value="Chromosome"/>
</dbReference>
<dbReference type="EMBL" id="CR936503">
    <property type="protein sequence ID" value="CAI55807.1"/>
    <property type="molecule type" value="Genomic_DNA"/>
</dbReference>
<reference evidence="2" key="1">
    <citation type="journal article" date="2005" name="Nat. Biotechnol.">
        <title>The complete genome sequence of the meat-borne lactic acid bacterium Lactobacillus sakei 23K.</title>
        <authorList>
            <person name="Chaillou S."/>
            <person name="Champomier-Verges M.-C."/>
            <person name="Cornet M."/>
            <person name="Crutz-Le Coq A.-M."/>
            <person name="Dudez A.-M."/>
            <person name="Martin V."/>
            <person name="Beaufils S."/>
            <person name="Darbon-Rongere E."/>
            <person name="Bossy R."/>
            <person name="Loux V."/>
            <person name="Zagorec M."/>
        </authorList>
    </citation>
    <scope>NUCLEOTIDE SEQUENCE [LARGE SCALE GENOMIC DNA]</scope>
    <source>
        <strain evidence="2">23K</strain>
    </source>
</reference>
<keyword evidence="2" id="KW-1185">Reference proteome</keyword>
<evidence type="ECO:0000313" key="2">
    <source>
        <dbReference type="Proteomes" id="UP000002707"/>
    </source>
</evidence>
<sequence>MGIMAGLAMIPILWLTGKGSSRSTFK</sequence>
<organism evidence="1 2">
    <name type="scientific">Latilactobacillus sakei subsp. sakei (strain 23K)</name>
    <name type="common">Lactobacillus sakei subsp. sakei</name>
    <dbReference type="NCBI Taxonomy" id="314315"/>
    <lineage>
        <taxon>Bacteria</taxon>
        <taxon>Bacillati</taxon>
        <taxon>Bacillota</taxon>
        <taxon>Bacilli</taxon>
        <taxon>Lactobacillales</taxon>
        <taxon>Lactobacillaceae</taxon>
        <taxon>Latilactobacillus</taxon>
    </lineage>
</organism>
<protein>
    <submittedName>
        <fullName evidence="1">Uncharacterized protein</fullName>
    </submittedName>
</protein>
<name>Q38VH6_LATSS</name>
<dbReference type="AlphaFoldDB" id="Q38VH6"/>